<keyword evidence="4 5" id="KW-0472">Membrane</keyword>
<dbReference type="EMBL" id="CAJQZC010000001">
    <property type="protein sequence ID" value="CAG4887201.1"/>
    <property type="molecule type" value="Genomic_DNA"/>
</dbReference>
<feature type="transmembrane region" description="Helical" evidence="5">
    <location>
        <begin position="301"/>
        <end position="322"/>
    </location>
</feature>
<dbReference type="SUPFAM" id="SSF103473">
    <property type="entry name" value="MFS general substrate transporter"/>
    <property type="match status" value="1"/>
</dbReference>
<feature type="transmembrane region" description="Helical" evidence="5">
    <location>
        <begin position="140"/>
        <end position="161"/>
    </location>
</feature>
<feature type="transmembrane region" description="Helical" evidence="5">
    <location>
        <begin position="396"/>
        <end position="417"/>
    </location>
</feature>
<dbReference type="Pfam" id="PF07690">
    <property type="entry name" value="MFS_1"/>
    <property type="match status" value="1"/>
</dbReference>
<keyword evidence="3 5" id="KW-1133">Transmembrane helix</keyword>
<evidence type="ECO:0000256" key="5">
    <source>
        <dbReference type="SAM" id="Phobius"/>
    </source>
</evidence>
<organism evidence="7 8">
    <name type="scientific">Paraburkholderia saeva</name>
    <dbReference type="NCBI Taxonomy" id="2777537"/>
    <lineage>
        <taxon>Bacteria</taxon>
        <taxon>Pseudomonadati</taxon>
        <taxon>Pseudomonadota</taxon>
        <taxon>Betaproteobacteria</taxon>
        <taxon>Burkholderiales</taxon>
        <taxon>Burkholderiaceae</taxon>
        <taxon>Paraburkholderia</taxon>
    </lineage>
</organism>
<dbReference type="Proteomes" id="UP000789704">
    <property type="component" value="Unassembled WGS sequence"/>
</dbReference>
<evidence type="ECO:0000256" key="3">
    <source>
        <dbReference type="ARBA" id="ARBA00022989"/>
    </source>
</evidence>
<dbReference type="AlphaFoldDB" id="A0A9N8RSX6"/>
<dbReference type="InterPro" id="IPR050382">
    <property type="entry name" value="MFS_Na/Anion_cotransporter"/>
</dbReference>
<dbReference type="InterPro" id="IPR011701">
    <property type="entry name" value="MFS"/>
</dbReference>
<dbReference type="PANTHER" id="PTHR11662">
    <property type="entry name" value="SOLUTE CARRIER FAMILY 17"/>
    <property type="match status" value="1"/>
</dbReference>
<evidence type="ECO:0000256" key="4">
    <source>
        <dbReference type="ARBA" id="ARBA00023136"/>
    </source>
</evidence>
<comment type="subcellular location">
    <subcellularLocation>
        <location evidence="1">Membrane</location>
        <topology evidence="1">Multi-pass membrane protein</topology>
    </subcellularLocation>
</comment>
<protein>
    <submittedName>
        <fullName evidence="7">Hexuronate transporter</fullName>
    </submittedName>
</protein>
<keyword evidence="8" id="KW-1185">Reference proteome</keyword>
<name>A0A9N8RSX6_9BURK</name>
<dbReference type="GO" id="GO:0016020">
    <property type="term" value="C:membrane"/>
    <property type="evidence" value="ECO:0007669"/>
    <property type="project" value="UniProtKB-SubCell"/>
</dbReference>
<evidence type="ECO:0000256" key="2">
    <source>
        <dbReference type="ARBA" id="ARBA00022692"/>
    </source>
</evidence>
<feature type="transmembrane region" description="Helical" evidence="5">
    <location>
        <begin position="266"/>
        <end position="289"/>
    </location>
</feature>
<dbReference type="RefSeq" id="WP_228874438.1">
    <property type="nucleotide sequence ID" value="NZ_CAJQYZ010000001.1"/>
</dbReference>
<feature type="transmembrane region" description="Helical" evidence="5">
    <location>
        <begin position="361"/>
        <end position="384"/>
    </location>
</feature>
<gene>
    <name evidence="7" type="primary">exuT_1</name>
    <name evidence="7" type="ORF">LMG31841_00364</name>
</gene>
<dbReference type="GO" id="GO:0022857">
    <property type="term" value="F:transmembrane transporter activity"/>
    <property type="evidence" value="ECO:0007669"/>
    <property type="project" value="InterPro"/>
</dbReference>
<accession>A0A9N8RSX6</accession>
<reference evidence="7" key="1">
    <citation type="submission" date="2021-04" db="EMBL/GenBank/DDBJ databases">
        <authorList>
            <person name="Vanwijnsberghe S."/>
        </authorList>
    </citation>
    <scope>NUCLEOTIDE SEQUENCE</scope>
    <source>
        <strain evidence="7">LMG 31841</strain>
    </source>
</reference>
<feature type="domain" description="Major facilitator superfamily (MFS) profile" evidence="6">
    <location>
        <begin position="13"/>
        <end position="420"/>
    </location>
</feature>
<dbReference type="InterPro" id="IPR036259">
    <property type="entry name" value="MFS_trans_sf"/>
</dbReference>
<feature type="transmembrane region" description="Helical" evidence="5">
    <location>
        <begin position="328"/>
        <end position="349"/>
    </location>
</feature>
<sequence length="458" mass="48528">MFQKTSRLRAWIVVAMLFLFMVINFADKAVIGLAAVPIMHDLGLSHQQFGFVGGSFFLLFTVSGLLFGLASTRIKTRWLLAFLSAVWAIAQFPLVGVVSYPVLIACRVLLGAGEGPAYALATHASYKWFDNSKRNFPTVIVQQGASVGLLLAGPCLTFLITRYSWHAAFLALGIVGCLWTALWLVVGEDGTVDETSSAGEQASSVAVASAPAESVGSIVKQIATDRTLVGGIILTFVGYAVVSVNFTWFPAYLRTGLGYPASDAGWLFSLMAGLSIPCMLTVAWISRVLKDRGASSHLSRGVLASVPVALAGIFMLCTTADISASAKLVCYTIASVLSQCGMTLSPMMIGEVVATRQRGAWLSVVTALGTFAGVLAPPLMGHFVSAAHGTAAGFEHGFAILGGLLIPAGLLGAWLMNPEESARRLQRLRMLRESADAQRSVAYEASRSDAAQPLKRGV</sequence>
<feature type="transmembrane region" description="Helical" evidence="5">
    <location>
        <begin position="167"/>
        <end position="186"/>
    </location>
</feature>
<evidence type="ECO:0000313" key="8">
    <source>
        <dbReference type="Proteomes" id="UP000789704"/>
    </source>
</evidence>
<evidence type="ECO:0000256" key="1">
    <source>
        <dbReference type="ARBA" id="ARBA00004141"/>
    </source>
</evidence>
<proteinExistence type="predicted"/>
<dbReference type="InterPro" id="IPR020846">
    <property type="entry name" value="MFS_dom"/>
</dbReference>
<feature type="transmembrane region" description="Helical" evidence="5">
    <location>
        <begin position="100"/>
        <end position="120"/>
    </location>
</feature>
<keyword evidence="2 5" id="KW-0812">Transmembrane</keyword>
<comment type="caution">
    <text evidence="7">The sequence shown here is derived from an EMBL/GenBank/DDBJ whole genome shotgun (WGS) entry which is preliminary data.</text>
</comment>
<dbReference type="PROSITE" id="PS50850">
    <property type="entry name" value="MFS"/>
    <property type="match status" value="1"/>
</dbReference>
<dbReference type="Gene3D" id="1.20.1250.20">
    <property type="entry name" value="MFS general substrate transporter like domains"/>
    <property type="match status" value="2"/>
</dbReference>
<feature type="transmembrane region" description="Helical" evidence="5">
    <location>
        <begin position="48"/>
        <end position="70"/>
    </location>
</feature>
<feature type="transmembrane region" description="Helical" evidence="5">
    <location>
        <begin position="12"/>
        <end position="36"/>
    </location>
</feature>
<evidence type="ECO:0000313" key="7">
    <source>
        <dbReference type="EMBL" id="CAG4887201.1"/>
    </source>
</evidence>
<feature type="transmembrane region" description="Helical" evidence="5">
    <location>
        <begin position="77"/>
        <end position="94"/>
    </location>
</feature>
<feature type="transmembrane region" description="Helical" evidence="5">
    <location>
        <begin position="227"/>
        <end position="246"/>
    </location>
</feature>
<evidence type="ECO:0000259" key="6">
    <source>
        <dbReference type="PROSITE" id="PS50850"/>
    </source>
</evidence>
<dbReference type="PANTHER" id="PTHR11662:SF450">
    <property type="entry name" value="BLR1003 PROTEIN"/>
    <property type="match status" value="1"/>
</dbReference>